<keyword evidence="9" id="KW-0239">DNA-directed DNA polymerase</keyword>
<dbReference type="InterPro" id="IPR027421">
    <property type="entry name" value="DNA_pol_lamdba_lyase_dom_sf"/>
</dbReference>
<keyword evidence="5" id="KW-0808">Transferase</keyword>
<dbReference type="Proteomes" id="UP001408356">
    <property type="component" value="Unassembled WGS sequence"/>
</dbReference>
<dbReference type="Pfam" id="PF14791">
    <property type="entry name" value="DNA_pol_B_thumb"/>
    <property type="match status" value="1"/>
</dbReference>
<dbReference type="EMBL" id="JARVKF010000212">
    <property type="protein sequence ID" value="KAK9421070.1"/>
    <property type="molecule type" value="Genomic_DNA"/>
</dbReference>
<evidence type="ECO:0000256" key="11">
    <source>
        <dbReference type="ARBA" id="ARBA00023239"/>
    </source>
</evidence>
<dbReference type="SUPFAM" id="SSF47802">
    <property type="entry name" value="DNA polymerase beta, N-terminal domain-like"/>
    <property type="match status" value="1"/>
</dbReference>
<evidence type="ECO:0000256" key="6">
    <source>
        <dbReference type="ARBA" id="ARBA00022695"/>
    </source>
</evidence>
<reference evidence="15 16" key="1">
    <citation type="journal article" date="2024" name="J. Plant Pathol.">
        <title>Sequence and assembly of the genome of Seiridium unicorne, isolate CBS 538.82, causal agent of cypress canker disease.</title>
        <authorList>
            <person name="Scali E."/>
            <person name="Rocca G.D."/>
            <person name="Danti R."/>
            <person name="Garbelotto M."/>
            <person name="Barberini S."/>
            <person name="Baroncelli R."/>
            <person name="Emiliani G."/>
        </authorList>
    </citation>
    <scope>NUCLEOTIDE SEQUENCE [LARGE SCALE GENOMIC DNA]</scope>
    <source>
        <strain evidence="15 16">BM-138-508</strain>
    </source>
</reference>
<dbReference type="InterPro" id="IPR043519">
    <property type="entry name" value="NT_sf"/>
</dbReference>
<evidence type="ECO:0000256" key="2">
    <source>
        <dbReference type="ARBA" id="ARBA00012417"/>
    </source>
</evidence>
<proteinExistence type="predicted"/>
<gene>
    <name evidence="15" type="ORF">SUNI508_06215</name>
</gene>
<dbReference type="PROSITE" id="PS50172">
    <property type="entry name" value="BRCT"/>
    <property type="match status" value="1"/>
</dbReference>
<dbReference type="InterPro" id="IPR002054">
    <property type="entry name" value="DNA-dir_DNA_pol_X"/>
</dbReference>
<keyword evidence="10" id="KW-0234">DNA repair</keyword>
<evidence type="ECO:0000313" key="15">
    <source>
        <dbReference type="EMBL" id="KAK9421070.1"/>
    </source>
</evidence>
<protein>
    <recommendedName>
        <fullName evidence="3">DNA polymerase lambda</fullName>
        <ecNumber evidence="2">2.7.7.7</ecNumber>
    </recommendedName>
</protein>
<evidence type="ECO:0000313" key="16">
    <source>
        <dbReference type="Proteomes" id="UP001408356"/>
    </source>
</evidence>
<keyword evidence="11" id="KW-0456">Lyase</keyword>
<dbReference type="Gene3D" id="1.10.150.20">
    <property type="entry name" value="5' to 3' exonuclease, C-terminal subdomain"/>
    <property type="match status" value="1"/>
</dbReference>
<dbReference type="SMART" id="SM00483">
    <property type="entry name" value="POLXc"/>
    <property type="match status" value="1"/>
</dbReference>
<dbReference type="Pfam" id="PF10391">
    <property type="entry name" value="DNA_pol_lambd_f"/>
    <property type="match status" value="1"/>
</dbReference>
<feature type="compositionally biased region" description="Polar residues" evidence="13">
    <location>
        <begin position="321"/>
        <end position="339"/>
    </location>
</feature>
<evidence type="ECO:0000256" key="10">
    <source>
        <dbReference type="ARBA" id="ARBA00023204"/>
    </source>
</evidence>
<dbReference type="Gene3D" id="3.40.50.10190">
    <property type="entry name" value="BRCT domain"/>
    <property type="match status" value="1"/>
</dbReference>
<dbReference type="InterPro" id="IPR036420">
    <property type="entry name" value="BRCT_dom_sf"/>
</dbReference>
<evidence type="ECO:0000259" key="14">
    <source>
        <dbReference type="PROSITE" id="PS50172"/>
    </source>
</evidence>
<keyword evidence="6" id="KW-0548">Nucleotidyltransferase</keyword>
<evidence type="ECO:0000256" key="1">
    <source>
        <dbReference type="ARBA" id="ARBA00001936"/>
    </source>
</evidence>
<keyword evidence="16" id="KW-1185">Reference proteome</keyword>
<dbReference type="SUPFAM" id="SSF52113">
    <property type="entry name" value="BRCT domain"/>
    <property type="match status" value="1"/>
</dbReference>
<dbReference type="SUPFAM" id="SSF81301">
    <property type="entry name" value="Nucleotidyltransferase"/>
    <property type="match status" value="1"/>
</dbReference>
<dbReference type="InterPro" id="IPR022312">
    <property type="entry name" value="DNA_pol_X"/>
</dbReference>
<feature type="domain" description="BRCT" evidence="14">
    <location>
        <begin position="176"/>
        <end position="271"/>
    </location>
</feature>
<comment type="catalytic activity">
    <reaction evidence="12">
        <text>DNA(n) + a 2'-deoxyribonucleoside 5'-triphosphate = DNA(n+1) + diphosphate</text>
        <dbReference type="Rhea" id="RHEA:22508"/>
        <dbReference type="Rhea" id="RHEA-COMP:17339"/>
        <dbReference type="Rhea" id="RHEA-COMP:17340"/>
        <dbReference type="ChEBI" id="CHEBI:33019"/>
        <dbReference type="ChEBI" id="CHEBI:61560"/>
        <dbReference type="ChEBI" id="CHEBI:173112"/>
        <dbReference type="EC" id="2.7.7.7"/>
    </reaction>
</comment>
<comment type="caution">
    <text evidence="15">The sequence shown here is derived from an EMBL/GenBank/DDBJ whole genome shotgun (WGS) entry which is preliminary data.</text>
</comment>
<dbReference type="InterPro" id="IPR010996">
    <property type="entry name" value="HHH_MUS81"/>
</dbReference>
<dbReference type="InterPro" id="IPR001357">
    <property type="entry name" value="BRCT_dom"/>
</dbReference>
<dbReference type="PANTHER" id="PTHR11276">
    <property type="entry name" value="DNA POLYMERASE TYPE-X FAMILY MEMBER"/>
    <property type="match status" value="1"/>
</dbReference>
<keyword evidence="8" id="KW-0227">DNA damage</keyword>
<evidence type="ECO:0000256" key="9">
    <source>
        <dbReference type="ARBA" id="ARBA00022932"/>
    </source>
</evidence>
<dbReference type="InterPro" id="IPR028207">
    <property type="entry name" value="DNA_pol_B_palm_palm"/>
</dbReference>
<dbReference type="InterPro" id="IPR029398">
    <property type="entry name" value="PolB_thumb"/>
</dbReference>
<evidence type="ECO:0000256" key="3">
    <source>
        <dbReference type="ARBA" id="ARBA00016513"/>
    </source>
</evidence>
<feature type="region of interest" description="Disordered" evidence="13">
    <location>
        <begin position="118"/>
        <end position="137"/>
    </location>
</feature>
<dbReference type="InterPro" id="IPR018944">
    <property type="entry name" value="DNA_pol_lambd_fingers_domain"/>
</dbReference>
<feature type="region of interest" description="Disordered" evidence="13">
    <location>
        <begin position="144"/>
        <end position="169"/>
    </location>
</feature>
<feature type="region of interest" description="Disordered" evidence="13">
    <location>
        <begin position="270"/>
        <end position="339"/>
    </location>
</feature>
<evidence type="ECO:0000256" key="5">
    <source>
        <dbReference type="ARBA" id="ARBA00022679"/>
    </source>
</evidence>
<evidence type="ECO:0000256" key="4">
    <source>
        <dbReference type="ARBA" id="ARBA00022634"/>
    </source>
</evidence>
<accession>A0ABR2V2B3</accession>
<dbReference type="EC" id="2.7.7.7" evidence="2"/>
<dbReference type="Pfam" id="PF14792">
    <property type="entry name" value="DNA_pol_B_palm"/>
    <property type="match status" value="1"/>
</dbReference>
<dbReference type="InterPro" id="IPR037160">
    <property type="entry name" value="DNA_Pol_thumb_sf"/>
</dbReference>
<organism evidence="15 16">
    <name type="scientific">Seiridium unicorne</name>
    <dbReference type="NCBI Taxonomy" id="138068"/>
    <lineage>
        <taxon>Eukaryota</taxon>
        <taxon>Fungi</taxon>
        <taxon>Dikarya</taxon>
        <taxon>Ascomycota</taxon>
        <taxon>Pezizomycotina</taxon>
        <taxon>Sordariomycetes</taxon>
        <taxon>Xylariomycetidae</taxon>
        <taxon>Amphisphaeriales</taxon>
        <taxon>Sporocadaceae</taxon>
        <taxon>Seiridium</taxon>
    </lineage>
</organism>
<dbReference type="InterPro" id="IPR002008">
    <property type="entry name" value="DNA_pol_X_beta-like"/>
</dbReference>
<name>A0ABR2V2B3_9PEZI</name>
<dbReference type="Gene3D" id="1.10.150.110">
    <property type="entry name" value="DNA polymerase beta, N-terminal domain-like"/>
    <property type="match status" value="1"/>
</dbReference>
<comment type="cofactor">
    <cofactor evidence="1">
        <name>Mn(2+)</name>
        <dbReference type="ChEBI" id="CHEBI:29035"/>
    </cofactor>
</comment>
<keyword evidence="4" id="KW-0237">DNA synthesis</keyword>
<dbReference type="PRINTS" id="PR00870">
    <property type="entry name" value="DNAPOLXBETA"/>
</dbReference>
<evidence type="ECO:0000256" key="12">
    <source>
        <dbReference type="ARBA" id="ARBA00049244"/>
    </source>
</evidence>
<evidence type="ECO:0000256" key="7">
    <source>
        <dbReference type="ARBA" id="ARBA00022705"/>
    </source>
</evidence>
<evidence type="ECO:0000256" key="13">
    <source>
        <dbReference type="SAM" id="MobiDB-lite"/>
    </source>
</evidence>
<dbReference type="Pfam" id="PF14716">
    <property type="entry name" value="HHH_8"/>
    <property type="match status" value="1"/>
</dbReference>
<sequence length="811" mass="90125">MDLNLQDKLALFEQLQKLQYDEDDDEVIDAEEAKHRAESKAFTKLAVKRSGIKPRSAFGGFDIAPGILHRRTASDPIVKAAQPTSVAELEVIVIEDTPQPKKALPGQPQWLSRLQLATNTDGTPVPDSTKRCSSQPNRNFLQSQLQTLRSSPPLEDSPSTSMGKRKRPKKIVLAPEAQQCFQGLAFYYIPNDDVNPVRERRITRAQEYGAEWTQSLDDATHVIVDDNFIYAHIENILAGSSTSADKIIVNESYPLQCITSRKLLNPNQKQYQVSGCPQPLTAPEEAVEPSQESEKSLMLKPAKSRVRGGRGAPVATPPRSDASTQRSTQLSSGNVISESQLGSQSAAVAVIIGTRQAAKEPDPSETPNSKMIEAPDPSAEDELAQCIHFVKANPNADVDVEQSDAEGGDGPPSSVESIIASSPCPDGSDGVGDSSDDDRQPKRKRMSKEKGLEDGSWQDKFACMKGGTKHDESNNPNADTIAKLQEMCDWYTRNNEEWRVRGYRGAISTLRQQTTRIMTAKQAKGLPRIGDRIAYKIEEIVSTGRLRRLEEAHKEPDHEVRELFLKIYDVGLQRAEKWIKQGHRTLEDLLEKANLSRNQKIGIEHYDDLNTRIPRPEVEALGRCVRRAAHDIDPKVELLIGGSYRRGSDSSGDIDFIITKKGTTSSGDLGPFLDRLVAKLTKEGFLTVGLATSSSTNGNKWHGCCVLPREEFPGDQASYRPIWRRIDLLLVPETEFGAALIYFTGNDVFNRSIRLLANKKKMNLSHRGLFRDIVRVGGVKCNDGVLIEGRDEKKIFEALGVVWREPYQRWC</sequence>
<feature type="region of interest" description="Disordered" evidence="13">
    <location>
        <begin position="356"/>
        <end position="379"/>
    </location>
</feature>
<keyword evidence="7" id="KW-0235">DNA replication</keyword>
<dbReference type="PANTHER" id="PTHR11276:SF28">
    <property type="entry name" value="DNA POLYMERASE LAMBDA"/>
    <property type="match status" value="1"/>
</dbReference>
<evidence type="ECO:0000256" key="8">
    <source>
        <dbReference type="ARBA" id="ARBA00022763"/>
    </source>
</evidence>
<dbReference type="Gene3D" id="3.30.210.10">
    <property type="entry name" value="DNA polymerase, thumb domain"/>
    <property type="match status" value="1"/>
</dbReference>
<dbReference type="CDD" id="cd00141">
    <property type="entry name" value="NT_POLXc"/>
    <property type="match status" value="1"/>
</dbReference>
<dbReference type="SUPFAM" id="SSF81585">
    <property type="entry name" value="PsbU/PolX domain-like"/>
    <property type="match status" value="1"/>
</dbReference>
<feature type="region of interest" description="Disordered" evidence="13">
    <location>
        <begin position="400"/>
        <end position="477"/>
    </location>
</feature>
<dbReference type="Gene3D" id="3.30.460.10">
    <property type="entry name" value="Beta Polymerase, domain 2"/>
    <property type="match status" value="1"/>
</dbReference>
<dbReference type="PRINTS" id="PR00869">
    <property type="entry name" value="DNAPOLX"/>
</dbReference>